<feature type="binding site" evidence="12">
    <location>
        <begin position="246"/>
        <end position="247"/>
    </location>
    <ligand>
        <name>ATP</name>
        <dbReference type="ChEBI" id="CHEBI:30616"/>
    </ligand>
</feature>
<evidence type="ECO:0000256" key="5">
    <source>
        <dbReference type="ARBA" id="ARBA00022723"/>
    </source>
</evidence>
<dbReference type="PRINTS" id="PR00990">
    <property type="entry name" value="RIBOKINASE"/>
</dbReference>
<feature type="binding site" evidence="12">
    <location>
        <begin position="215"/>
        <end position="220"/>
    </location>
    <ligand>
        <name>ATP</name>
        <dbReference type="ChEBI" id="CHEBI:30616"/>
    </ligand>
</feature>
<feature type="binding site" evidence="12">
    <location>
        <position position="241"/>
    </location>
    <ligand>
        <name>K(+)</name>
        <dbReference type="ChEBI" id="CHEBI:29103"/>
    </ligand>
</feature>
<keyword evidence="10 12" id="KW-0630">Potassium</keyword>
<dbReference type="Proteomes" id="UP001156882">
    <property type="component" value="Unassembled WGS sequence"/>
</dbReference>
<feature type="active site" description="Proton acceptor" evidence="12">
    <location>
        <position position="247"/>
    </location>
</feature>
<sequence length="302" mass="30951">MIVVFGSLGVDLVTNVSHIPHPGETVLCEGYFMVPGGKGANQAVSAARAGSKTAIIGSRGNDGFADLALSIMREAGVDVSAVAPVEKPTCVALITVDEKAENAIVVASGANQSTRAGQLEKSSLGKGDIVLLQREIRDSENFAAIKIAKERGARVVFNVAPAGPVPEDMLRLIDDLVVNEHEALTVAKAAGIETSDPEEAARLINQRYGCAGIVTLGAEGVVGWIDGVRRSAPALKVTPVDTTAAGDSFTGAYAAALDQGLGFSLALARGAASGSLACTRPGAQTSIPMKAEIDDALKDYAV</sequence>
<dbReference type="InterPro" id="IPR029056">
    <property type="entry name" value="Ribokinase-like"/>
</dbReference>
<keyword evidence="12" id="KW-0963">Cytoplasm</keyword>
<evidence type="ECO:0000256" key="1">
    <source>
        <dbReference type="ARBA" id="ARBA00005380"/>
    </source>
</evidence>
<evidence type="ECO:0000256" key="7">
    <source>
        <dbReference type="ARBA" id="ARBA00022777"/>
    </source>
</evidence>
<proteinExistence type="inferred from homology"/>
<keyword evidence="9 12" id="KW-0460">Magnesium</keyword>
<dbReference type="PROSITE" id="PS00584">
    <property type="entry name" value="PFKB_KINASES_2"/>
    <property type="match status" value="1"/>
</dbReference>
<protein>
    <recommendedName>
        <fullName evidence="3 12">Ribokinase</fullName>
        <shortName evidence="12">RK</shortName>
        <ecNumber evidence="2 12">2.7.1.15</ecNumber>
    </recommendedName>
</protein>
<dbReference type="SUPFAM" id="SSF53613">
    <property type="entry name" value="Ribokinase-like"/>
    <property type="match status" value="1"/>
</dbReference>
<dbReference type="Gene3D" id="3.40.1190.20">
    <property type="match status" value="1"/>
</dbReference>
<comment type="caution">
    <text evidence="14">The sequence shown here is derived from an EMBL/GenBank/DDBJ whole genome shotgun (WGS) entry which is preliminary data.</text>
</comment>
<comment type="subunit">
    <text evidence="12">Homodimer.</text>
</comment>
<comment type="similarity">
    <text evidence="1">Belongs to the carbohydrate kinase pfkB family.</text>
</comment>
<feature type="binding site" evidence="12">
    <location>
        <position position="286"/>
    </location>
    <ligand>
        <name>K(+)</name>
        <dbReference type="ChEBI" id="CHEBI:29103"/>
    </ligand>
</feature>
<feature type="binding site" evidence="12">
    <location>
        <position position="135"/>
    </location>
    <ligand>
        <name>substrate</name>
    </ligand>
</feature>
<feature type="binding site" evidence="12">
    <location>
        <position position="280"/>
    </location>
    <ligand>
        <name>K(+)</name>
        <dbReference type="ChEBI" id="CHEBI:29103"/>
    </ligand>
</feature>
<evidence type="ECO:0000256" key="6">
    <source>
        <dbReference type="ARBA" id="ARBA00022741"/>
    </source>
</evidence>
<comment type="caution">
    <text evidence="12">Lacks conserved residue(s) required for the propagation of feature annotation.</text>
</comment>
<dbReference type="InterPro" id="IPR011877">
    <property type="entry name" value="Ribokinase"/>
</dbReference>
<comment type="similarity">
    <text evidence="12">Belongs to the carbohydrate kinase PfkB family. Ribokinase subfamily.</text>
</comment>
<evidence type="ECO:0000256" key="12">
    <source>
        <dbReference type="HAMAP-Rule" id="MF_01987"/>
    </source>
</evidence>
<evidence type="ECO:0000256" key="2">
    <source>
        <dbReference type="ARBA" id="ARBA00012035"/>
    </source>
</evidence>
<name>A0ABQ6CAS5_9HYPH</name>
<feature type="binding site" evidence="12">
    <location>
        <position position="243"/>
    </location>
    <ligand>
        <name>K(+)</name>
        <dbReference type="ChEBI" id="CHEBI:29103"/>
    </ligand>
</feature>
<keyword evidence="11 12" id="KW-0119">Carbohydrate metabolism</keyword>
<keyword evidence="6 12" id="KW-0547">Nucleotide-binding</keyword>
<evidence type="ECO:0000256" key="8">
    <source>
        <dbReference type="ARBA" id="ARBA00022840"/>
    </source>
</evidence>
<dbReference type="Pfam" id="PF00294">
    <property type="entry name" value="PfkB"/>
    <property type="match status" value="1"/>
</dbReference>
<accession>A0ABQ6CAS5</accession>
<dbReference type="PANTHER" id="PTHR10584:SF166">
    <property type="entry name" value="RIBOKINASE"/>
    <property type="match status" value="1"/>
</dbReference>
<evidence type="ECO:0000313" key="15">
    <source>
        <dbReference type="Proteomes" id="UP001156882"/>
    </source>
</evidence>
<feature type="binding site" evidence="12">
    <location>
        <position position="247"/>
    </location>
    <ligand>
        <name>substrate</name>
    </ligand>
</feature>
<dbReference type="InterPro" id="IPR011611">
    <property type="entry name" value="PfkB_dom"/>
</dbReference>
<comment type="function">
    <text evidence="12">Catalyzes the phosphorylation of ribose at O-5 in a reaction requiring ATP and magnesium. The resulting D-ribose-5-phosphate can then be used either for sythesis of nucleotides, histidine, and tryptophan, or as a component of the pentose phosphate pathway.</text>
</comment>
<feature type="binding site" evidence="12">
    <location>
        <begin position="37"/>
        <end position="41"/>
    </location>
    <ligand>
        <name>substrate</name>
    </ligand>
</feature>
<dbReference type="RefSeq" id="WP_284310066.1">
    <property type="nucleotide sequence ID" value="NZ_BSPC01000005.1"/>
</dbReference>
<evidence type="ECO:0000256" key="9">
    <source>
        <dbReference type="ARBA" id="ARBA00022842"/>
    </source>
</evidence>
<evidence type="ECO:0000313" key="14">
    <source>
        <dbReference type="EMBL" id="GLS17240.1"/>
    </source>
</evidence>
<comment type="cofactor">
    <cofactor evidence="12">
        <name>Mg(2+)</name>
        <dbReference type="ChEBI" id="CHEBI:18420"/>
    </cofactor>
    <text evidence="12">Requires a divalent cation, most likely magnesium in vivo, as an electrophilic catalyst to aid phosphoryl group transfer. It is the chelate of the metal and the nucleotide that is the actual substrate.</text>
</comment>
<keyword evidence="4 12" id="KW-0808">Transferase</keyword>
<evidence type="ECO:0000256" key="4">
    <source>
        <dbReference type="ARBA" id="ARBA00022679"/>
    </source>
</evidence>
<keyword evidence="15" id="KW-1185">Reference proteome</keyword>
<feature type="binding site" evidence="12">
    <location>
        <position position="179"/>
    </location>
    <ligand>
        <name>ATP</name>
        <dbReference type="ChEBI" id="CHEBI:30616"/>
    </ligand>
</feature>
<feature type="domain" description="Carbohydrate kinase PfkB" evidence="13">
    <location>
        <begin position="2"/>
        <end position="288"/>
    </location>
</feature>
<dbReference type="PANTHER" id="PTHR10584">
    <property type="entry name" value="SUGAR KINASE"/>
    <property type="match status" value="1"/>
</dbReference>
<comment type="catalytic activity">
    <reaction evidence="12">
        <text>D-ribose + ATP = D-ribose 5-phosphate + ADP + H(+)</text>
        <dbReference type="Rhea" id="RHEA:13697"/>
        <dbReference type="ChEBI" id="CHEBI:15378"/>
        <dbReference type="ChEBI" id="CHEBI:30616"/>
        <dbReference type="ChEBI" id="CHEBI:47013"/>
        <dbReference type="ChEBI" id="CHEBI:78346"/>
        <dbReference type="ChEBI" id="CHEBI:456216"/>
        <dbReference type="EC" id="2.7.1.15"/>
    </reaction>
</comment>
<comment type="subcellular location">
    <subcellularLocation>
        <location evidence="12">Cytoplasm</location>
    </subcellularLocation>
</comment>
<reference evidence="15" key="1">
    <citation type="journal article" date="2019" name="Int. J. Syst. Evol. Microbiol.">
        <title>The Global Catalogue of Microorganisms (GCM) 10K type strain sequencing project: providing services to taxonomists for standard genome sequencing and annotation.</title>
        <authorList>
            <consortium name="The Broad Institute Genomics Platform"/>
            <consortium name="The Broad Institute Genome Sequencing Center for Infectious Disease"/>
            <person name="Wu L."/>
            <person name="Ma J."/>
        </authorList>
    </citation>
    <scope>NUCLEOTIDE SEQUENCE [LARGE SCALE GENOMIC DNA]</scope>
    <source>
        <strain evidence="15">NBRC 101365</strain>
    </source>
</reference>
<feature type="binding site" evidence="12">
    <location>
        <position position="282"/>
    </location>
    <ligand>
        <name>K(+)</name>
        <dbReference type="ChEBI" id="CHEBI:29103"/>
    </ligand>
</feature>
<dbReference type="InterPro" id="IPR002173">
    <property type="entry name" value="Carboh/pur_kinase_PfkB_CS"/>
</dbReference>
<evidence type="ECO:0000256" key="11">
    <source>
        <dbReference type="ARBA" id="ARBA00023277"/>
    </source>
</evidence>
<dbReference type="HAMAP" id="MF_01987">
    <property type="entry name" value="Ribokinase"/>
    <property type="match status" value="1"/>
</dbReference>
<dbReference type="EMBL" id="BSPC01000005">
    <property type="protein sequence ID" value="GLS17240.1"/>
    <property type="molecule type" value="Genomic_DNA"/>
</dbReference>
<dbReference type="EC" id="2.7.1.15" evidence="2 12"/>
<comment type="activity regulation">
    <text evidence="12">Activated by a monovalent cation that binds near, but not in, the active site. The most likely occupant of the site in vivo is potassium. Ion binding induces a conformational change that may alter substrate affinity.</text>
</comment>
<evidence type="ECO:0000256" key="10">
    <source>
        <dbReference type="ARBA" id="ARBA00022958"/>
    </source>
</evidence>
<feature type="binding site" evidence="12">
    <location>
        <begin position="9"/>
        <end position="11"/>
    </location>
    <ligand>
        <name>substrate</name>
    </ligand>
</feature>
<comment type="pathway">
    <text evidence="12">Carbohydrate metabolism; D-ribose degradation; D-ribose 5-phosphate from beta-D-ribopyranose: step 2/2.</text>
</comment>
<keyword evidence="8 12" id="KW-0067">ATP-binding</keyword>
<dbReference type="InterPro" id="IPR002139">
    <property type="entry name" value="Ribo/fructo_kinase"/>
</dbReference>
<evidence type="ECO:0000256" key="3">
    <source>
        <dbReference type="ARBA" id="ARBA00016943"/>
    </source>
</evidence>
<dbReference type="CDD" id="cd01174">
    <property type="entry name" value="ribokinase"/>
    <property type="match status" value="1"/>
</dbReference>
<feature type="binding site" evidence="12">
    <location>
        <position position="277"/>
    </location>
    <ligand>
        <name>K(+)</name>
        <dbReference type="ChEBI" id="CHEBI:29103"/>
    </ligand>
</feature>
<gene>
    <name evidence="14" type="primary">rbsK_1</name>
    <name evidence="12" type="synonym">rbsK</name>
    <name evidence="14" type="ORF">GCM10007874_02550</name>
</gene>
<organism evidence="14 15">
    <name type="scientific">Labrys miyagiensis</name>
    <dbReference type="NCBI Taxonomy" id="346912"/>
    <lineage>
        <taxon>Bacteria</taxon>
        <taxon>Pseudomonadati</taxon>
        <taxon>Pseudomonadota</taxon>
        <taxon>Alphaproteobacteria</taxon>
        <taxon>Hyphomicrobiales</taxon>
        <taxon>Xanthobacteraceae</taxon>
        <taxon>Labrys</taxon>
    </lineage>
</organism>
<evidence type="ECO:0000259" key="13">
    <source>
        <dbReference type="Pfam" id="PF00294"/>
    </source>
</evidence>
<keyword evidence="7 12" id="KW-0418">Kinase</keyword>
<keyword evidence="5 12" id="KW-0479">Metal-binding</keyword>